<dbReference type="InterPro" id="IPR038314">
    <property type="entry name" value="T6SS_sf"/>
</dbReference>
<dbReference type="Pfam" id="PF16695">
    <property type="entry name" value="Tai4"/>
    <property type="match status" value="1"/>
</dbReference>
<dbReference type="InterPro" id="IPR032032">
    <property type="entry name" value="Tai4"/>
</dbReference>
<comment type="caution">
    <text evidence="1">The sequence shown here is derived from an EMBL/GenBank/DDBJ whole genome shotgun (WGS) entry which is preliminary data.</text>
</comment>
<organism evidence="1 2">
    <name type="scientific">Pseudomonas amygdali pv. mori str. 301020</name>
    <dbReference type="NCBI Taxonomy" id="629261"/>
    <lineage>
        <taxon>Bacteria</taxon>
        <taxon>Pseudomonadati</taxon>
        <taxon>Pseudomonadota</taxon>
        <taxon>Gammaproteobacteria</taxon>
        <taxon>Pseudomonadales</taxon>
        <taxon>Pseudomonadaceae</taxon>
        <taxon>Pseudomonas</taxon>
        <taxon>Pseudomonas amygdali</taxon>
    </lineage>
</organism>
<dbReference type="AlphaFoldDB" id="A0A656GG86"/>
<protein>
    <submittedName>
        <fullName evidence="1">Uncharacterized protein</fullName>
    </submittedName>
</protein>
<sequence length="61" mass="7003">MEALIDKDLARDYTSPLIDSEVKGVKFYLLKCLDLYPGKELNALVKKFVIKPGPTYRQDNK</sequence>
<evidence type="ECO:0000313" key="1">
    <source>
        <dbReference type="EMBL" id="EGH24657.1"/>
    </source>
</evidence>
<dbReference type="EMBL" id="AEAG01001004">
    <property type="protein sequence ID" value="EGH24657.1"/>
    <property type="molecule type" value="Genomic_DNA"/>
</dbReference>
<evidence type="ECO:0000313" key="2">
    <source>
        <dbReference type="Proteomes" id="UP000003465"/>
    </source>
</evidence>
<dbReference type="Proteomes" id="UP000003465">
    <property type="component" value="Unassembled WGS sequence"/>
</dbReference>
<reference evidence="1 2" key="1">
    <citation type="journal article" date="2011" name="PLoS Pathog.">
        <title>Dynamic evolution of pathogenicity revealed by sequencing and comparative genomics of 19 Pseudomonas syringae isolates.</title>
        <authorList>
            <person name="Baltrus D.A."/>
            <person name="Nishimura M.T."/>
            <person name="Romanchuk A."/>
            <person name="Chang J.H."/>
            <person name="Mukhtar M.S."/>
            <person name="Cherkis K."/>
            <person name="Roach J."/>
            <person name="Grant S.R."/>
            <person name="Jones C.D."/>
            <person name="Dangl J.L."/>
        </authorList>
    </citation>
    <scope>NUCLEOTIDE SEQUENCE [LARGE SCALE GENOMIC DNA]</scope>
    <source>
        <strain evidence="1 2">301020</strain>
    </source>
</reference>
<gene>
    <name evidence="1" type="ORF">PSYMO_25684</name>
</gene>
<name>A0A656GG86_PSEA0</name>
<proteinExistence type="predicted"/>
<accession>A0A656GG86</accession>
<dbReference type="Gene3D" id="1.20.120.1620">
    <property type="match status" value="1"/>
</dbReference>